<comment type="caution">
    <text evidence="2">The sequence shown here is derived from an EMBL/GenBank/DDBJ whole genome shotgun (WGS) entry which is preliminary data.</text>
</comment>
<reference evidence="2 3" key="1">
    <citation type="submission" date="2021-07" db="EMBL/GenBank/DDBJ databases">
        <authorList>
            <person name="Kim M.K."/>
        </authorList>
    </citation>
    <scope>NUCLEOTIDE SEQUENCE [LARGE SCALE GENOMIC DNA]</scope>
    <source>
        <strain evidence="2 3">HLY7-15</strain>
    </source>
</reference>
<proteinExistence type="predicted"/>
<name>A0ABS6XDI7_9BACT</name>
<dbReference type="SUPFAM" id="SSF54427">
    <property type="entry name" value="NTF2-like"/>
    <property type="match status" value="1"/>
</dbReference>
<dbReference type="Pfam" id="PF12680">
    <property type="entry name" value="SnoaL_2"/>
    <property type="match status" value="1"/>
</dbReference>
<dbReference type="EMBL" id="JAHWXQ010000002">
    <property type="protein sequence ID" value="MBW3365568.1"/>
    <property type="molecule type" value="Genomic_DNA"/>
</dbReference>
<dbReference type="RefSeq" id="WP_199110039.1">
    <property type="nucleotide sequence ID" value="NZ_JAHWXQ010000002.1"/>
</dbReference>
<protein>
    <submittedName>
        <fullName evidence="2">Nuclear transport factor 2 family protein</fullName>
    </submittedName>
</protein>
<dbReference type="Gene3D" id="3.10.450.50">
    <property type="match status" value="1"/>
</dbReference>
<dbReference type="InterPro" id="IPR037401">
    <property type="entry name" value="SnoaL-like"/>
</dbReference>
<evidence type="ECO:0000259" key="1">
    <source>
        <dbReference type="Pfam" id="PF12680"/>
    </source>
</evidence>
<organism evidence="2 3">
    <name type="scientific">Pontibacter populi</name>
    <dbReference type="NCBI Taxonomy" id="890055"/>
    <lineage>
        <taxon>Bacteria</taxon>
        <taxon>Pseudomonadati</taxon>
        <taxon>Bacteroidota</taxon>
        <taxon>Cytophagia</taxon>
        <taxon>Cytophagales</taxon>
        <taxon>Hymenobacteraceae</taxon>
        <taxon>Pontibacter</taxon>
    </lineage>
</organism>
<evidence type="ECO:0000313" key="3">
    <source>
        <dbReference type="Proteomes" id="UP000774935"/>
    </source>
</evidence>
<feature type="domain" description="SnoaL-like" evidence="1">
    <location>
        <begin position="9"/>
        <end position="121"/>
    </location>
</feature>
<keyword evidence="3" id="KW-1185">Reference proteome</keyword>
<evidence type="ECO:0000313" key="2">
    <source>
        <dbReference type="EMBL" id="MBW3365568.1"/>
    </source>
</evidence>
<sequence length="126" mass="14641">MKEHQKKVIENYVSSYNNFDIEGMIADLDENVVFENITNGELDLRTEGLIEFKKQAESAKQYFRQRKQIIDNWEFDNSSVSIEITYEAILNVDLPNGLKNGESLNLKGKSRFKFEEGRIVKITDES</sequence>
<dbReference type="InterPro" id="IPR032710">
    <property type="entry name" value="NTF2-like_dom_sf"/>
</dbReference>
<accession>A0ABS6XDI7</accession>
<dbReference type="Proteomes" id="UP000774935">
    <property type="component" value="Unassembled WGS sequence"/>
</dbReference>
<gene>
    <name evidence="2" type="ORF">KYK27_10955</name>
</gene>